<dbReference type="Proteomes" id="UP001732700">
    <property type="component" value="Chromosome 1A"/>
</dbReference>
<reference evidence="1" key="1">
    <citation type="submission" date="2021-05" db="EMBL/GenBank/DDBJ databases">
        <authorList>
            <person name="Scholz U."/>
            <person name="Mascher M."/>
            <person name="Fiebig A."/>
        </authorList>
    </citation>
    <scope>NUCLEOTIDE SEQUENCE [LARGE SCALE GENOMIC DNA]</scope>
</reference>
<proteinExistence type="predicted"/>
<protein>
    <submittedName>
        <fullName evidence="1">Uncharacterized protein</fullName>
    </submittedName>
</protein>
<reference evidence="1" key="2">
    <citation type="submission" date="2025-09" db="UniProtKB">
        <authorList>
            <consortium name="EnsemblPlants"/>
        </authorList>
    </citation>
    <scope>IDENTIFICATION</scope>
</reference>
<sequence length="282" mass="31321">MESYNANSAVAAAGEPAEEMGVAGETVWHVKVMTEEQVEVLRKQISIYGALCEQLAEMHRAIAAHRGSLAGMRLGNPYCDDDPHGGHHRITARHRWTPTHMQLQILESIFYQGDGTPGKQRIEDITVELSQYGQISETSVYNWFQNRRARLKRKQQGASSLPPNNGESEPEAADEESPTDKRPRSDGPPQQQSMSMAMAMGVHNSERISEEMYHHFDTEQEHGTMYGSNNDNGSGPSGSMDQMSLYEAILSNPGMDDQFLGMVETSGSFSQLWPCGSFDMYG</sequence>
<keyword evidence="2" id="KW-1185">Reference proteome</keyword>
<accession>A0ACD5T7X8</accession>
<name>A0ACD5T7X8_AVESA</name>
<organism evidence="1 2">
    <name type="scientific">Avena sativa</name>
    <name type="common">Oat</name>
    <dbReference type="NCBI Taxonomy" id="4498"/>
    <lineage>
        <taxon>Eukaryota</taxon>
        <taxon>Viridiplantae</taxon>
        <taxon>Streptophyta</taxon>
        <taxon>Embryophyta</taxon>
        <taxon>Tracheophyta</taxon>
        <taxon>Spermatophyta</taxon>
        <taxon>Magnoliopsida</taxon>
        <taxon>Liliopsida</taxon>
        <taxon>Poales</taxon>
        <taxon>Poaceae</taxon>
        <taxon>BOP clade</taxon>
        <taxon>Pooideae</taxon>
        <taxon>Poodae</taxon>
        <taxon>Poeae</taxon>
        <taxon>Poeae Chloroplast Group 1 (Aveneae type)</taxon>
        <taxon>Aveninae</taxon>
        <taxon>Avena</taxon>
    </lineage>
</organism>
<evidence type="ECO:0000313" key="2">
    <source>
        <dbReference type="Proteomes" id="UP001732700"/>
    </source>
</evidence>
<evidence type="ECO:0000313" key="1">
    <source>
        <dbReference type="EnsemblPlants" id="AVESA.00010b.r2.1AG0007340.1.CDS"/>
    </source>
</evidence>
<dbReference type="EnsemblPlants" id="AVESA.00010b.r2.1AG0007340.1">
    <property type="protein sequence ID" value="AVESA.00010b.r2.1AG0007340.1.CDS"/>
    <property type="gene ID" value="AVESA.00010b.r2.1AG0007340"/>
</dbReference>